<evidence type="ECO:0000313" key="11">
    <source>
        <dbReference type="Proteomes" id="UP000198855"/>
    </source>
</evidence>
<evidence type="ECO:0000256" key="7">
    <source>
        <dbReference type="ARBA" id="ARBA00023288"/>
    </source>
</evidence>
<dbReference type="AlphaFoldDB" id="A0A1I2BU06"/>
<dbReference type="NCBIfam" id="TIGR02887">
    <property type="entry name" value="spore_ger_x_C"/>
    <property type="match status" value="1"/>
</dbReference>
<dbReference type="PANTHER" id="PTHR35789:SF1">
    <property type="entry name" value="SPORE GERMINATION PROTEIN B3"/>
    <property type="match status" value="1"/>
</dbReference>
<sequence length="404" mass="45134">MIQRVFFIILTMALSSLTITGCWDRKELNEVGIAVAIGVDTAPKDHLKVTAQVVIPSEVASSQSAGKGGTSVTVYEAVAPTLLQAIQKMTEISPRRVYLGHIRMLIFGESFARKGISEIVETMVREPTTRSDFYVAVAKGKRASDILKVTTPMERIPANKMFASLDASSESWAPTTKVTIDTLMDNLLNSGSTVMTGIQMVGDFQDGVGDNEKNIEQTQPITRLRFSGLGVFKKDRLIGWLSEEESKGYNYFKNHIRETAGYLNMPGGERIGLHLIRSKTVIKGLVVKGSPKIRVNVTASLRLTEVKGTTMKISSPQDLRDLEQRSSERIIELMELAVDSARRRFRIDIFGFGQLIHESDPNAWRRLEKNWDDTFMTLEIDYNVNTRIGKMGALMDTFQKSMKE</sequence>
<evidence type="ECO:0000256" key="1">
    <source>
        <dbReference type="ARBA" id="ARBA00004635"/>
    </source>
</evidence>
<dbReference type="Pfam" id="PF25198">
    <property type="entry name" value="Spore_GerAC_N"/>
    <property type="match status" value="1"/>
</dbReference>
<keyword evidence="5" id="KW-0472">Membrane</keyword>
<dbReference type="InterPro" id="IPR008844">
    <property type="entry name" value="Spore_GerAC-like"/>
</dbReference>
<gene>
    <name evidence="10" type="ORF">SAMN05216378_3664</name>
</gene>
<dbReference type="GO" id="GO:0009847">
    <property type="term" value="P:spore germination"/>
    <property type="evidence" value="ECO:0007669"/>
    <property type="project" value="InterPro"/>
</dbReference>
<comment type="similarity">
    <text evidence="2">Belongs to the GerABKC lipoprotein family.</text>
</comment>
<evidence type="ECO:0000256" key="3">
    <source>
        <dbReference type="ARBA" id="ARBA00022544"/>
    </source>
</evidence>
<comment type="subcellular location">
    <subcellularLocation>
        <location evidence="1">Membrane</location>
        <topology evidence="1">Lipid-anchor</topology>
    </subcellularLocation>
</comment>
<evidence type="ECO:0000256" key="2">
    <source>
        <dbReference type="ARBA" id="ARBA00007886"/>
    </source>
</evidence>
<dbReference type="PROSITE" id="PS51257">
    <property type="entry name" value="PROKAR_LIPOPROTEIN"/>
    <property type="match status" value="1"/>
</dbReference>
<protein>
    <submittedName>
        <fullName evidence="10">Spore germination protein KC</fullName>
    </submittedName>
</protein>
<evidence type="ECO:0000259" key="9">
    <source>
        <dbReference type="Pfam" id="PF25198"/>
    </source>
</evidence>
<evidence type="ECO:0000256" key="5">
    <source>
        <dbReference type="ARBA" id="ARBA00023136"/>
    </source>
</evidence>
<keyword evidence="7" id="KW-0449">Lipoprotein</keyword>
<feature type="domain" description="Spore germination protein N-terminal" evidence="9">
    <location>
        <begin position="24"/>
        <end position="198"/>
    </location>
</feature>
<evidence type="ECO:0000256" key="6">
    <source>
        <dbReference type="ARBA" id="ARBA00023139"/>
    </source>
</evidence>
<keyword evidence="6" id="KW-0564">Palmitate</keyword>
<evidence type="ECO:0000256" key="4">
    <source>
        <dbReference type="ARBA" id="ARBA00022729"/>
    </source>
</evidence>
<evidence type="ECO:0000313" key="10">
    <source>
        <dbReference type="EMBL" id="SFE59579.1"/>
    </source>
</evidence>
<dbReference type="Pfam" id="PF05504">
    <property type="entry name" value="Spore_GerAC"/>
    <property type="match status" value="1"/>
</dbReference>
<dbReference type="GO" id="GO:0016020">
    <property type="term" value="C:membrane"/>
    <property type="evidence" value="ECO:0007669"/>
    <property type="project" value="UniProtKB-SubCell"/>
</dbReference>
<evidence type="ECO:0000259" key="8">
    <source>
        <dbReference type="Pfam" id="PF05504"/>
    </source>
</evidence>
<keyword evidence="11" id="KW-1185">Reference proteome</keyword>
<feature type="domain" description="Spore germination GerAC-like C-terminal" evidence="8">
    <location>
        <begin position="227"/>
        <end position="392"/>
    </location>
</feature>
<name>A0A1I2BU06_9BACL</name>
<proteinExistence type="inferred from homology"/>
<dbReference type="Gene3D" id="6.20.190.10">
    <property type="entry name" value="Nutrient germinant receptor protein C, domain 1"/>
    <property type="match status" value="1"/>
</dbReference>
<keyword evidence="4" id="KW-0732">Signal</keyword>
<keyword evidence="3" id="KW-0309">Germination</keyword>
<reference evidence="11" key="1">
    <citation type="submission" date="2016-10" db="EMBL/GenBank/DDBJ databases">
        <authorList>
            <person name="Varghese N."/>
            <person name="Submissions S."/>
        </authorList>
    </citation>
    <scope>NUCLEOTIDE SEQUENCE [LARGE SCALE GENOMIC DNA]</scope>
    <source>
        <strain evidence="11">CGMCC 1.10784</strain>
    </source>
</reference>
<dbReference type="Gene3D" id="3.30.300.210">
    <property type="entry name" value="Nutrient germinant receptor protein C, domain 3"/>
    <property type="match status" value="1"/>
</dbReference>
<dbReference type="InterPro" id="IPR046953">
    <property type="entry name" value="Spore_GerAC-like_C"/>
</dbReference>
<dbReference type="RefSeq" id="WP_245773062.1">
    <property type="nucleotide sequence ID" value="NZ_FOMT01000003.1"/>
</dbReference>
<dbReference type="InterPro" id="IPR057336">
    <property type="entry name" value="GerAC_N"/>
</dbReference>
<dbReference type="InterPro" id="IPR038501">
    <property type="entry name" value="Spore_GerAC_C_sf"/>
</dbReference>
<dbReference type="STRING" id="1045775.SAMN05216378_3664"/>
<dbReference type="EMBL" id="FOMT01000003">
    <property type="protein sequence ID" value="SFE59579.1"/>
    <property type="molecule type" value="Genomic_DNA"/>
</dbReference>
<dbReference type="Proteomes" id="UP000198855">
    <property type="component" value="Unassembled WGS sequence"/>
</dbReference>
<accession>A0A1I2BU06</accession>
<organism evidence="10 11">
    <name type="scientific">Paenibacillus catalpae</name>
    <dbReference type="NCBI Taxonomy" id="1045775"/>
    <lineage>
        <taxon>Bacteria</taxon>
        <taxon>Bacillati</taxon>
        <taxon>Bacillota</taxon>
        <taxon>Bacilli</taxon>
        <taxon>Bacillales</taxon>
        <taxon>Paenibacillaceae</taxon>
        <taxon>Paenibacillus</taxon>
    </lineage>
</organism>
<dbReference type="PANTHER" id="PTHR35789">
    <property type="entry name" value="SPORE GERMINATION PROTEIN B3"/>
    <property type="match status" value="1"/>
</dbReference>